<dbReference type="Gene3D" id="1.10.510.10">
    <property type="entry name" value="Transferase(Phosphotransferase) domain 1"/>
    <property type="match status" value="1"/>
</dbReference>
<dbReference type="PROSITE" id="PS00107">
    <property type="entry name" value="PROTEIN_KINASE_ATP"/>
    <property type="match status" value="1"/>
</dbReference>
<dbReference type="PROSITE" id="PS00108">
    <property type="entry name" value="PROTEIN_KINASE_ST"/>
    <property type="match status" value="1"/>
</dbReference>
<keyword evidence="9" id="KW-1185">Reference proteome</keyword>
<dbReference type="PANTHER" id="PTHR44329:SF288">
    <property type="entry name" value="MITOGEN-ACTIVATED PROTEIN KINASE KINASE KINASE 20"/>
    <property type="match status" value="1"/>
</dbReference>
<dbReference type="PROSITE" id="PS50011">
    <property type="entry name" value="PROTEIN_KINASE_DOM"/>
    <property type="match status" value="1"/>
</dbReference>
<dbReference type="PANTHER" id="PTHR44329">
    <property type="entry name" value="SERINE/THREONINE-PROTEIN KINASE TNNI3K-RELATED"/>
    <property type="match status" value="1"/>
</dbReference>
<evidence type="ECO:0000256" key="3">
    <source>
        <dbReference type="ARBA" id="ARBA00022777"/>
    </source>
</evidence>
<evidence type="ECO:0000313" key="9">
    <source>
        <dbReference type="Proteomes" id="UP001163046"/>
    </source>
</evidence>
<proteinExistence type="inferred from homology"/>
<evidence type="ECO:0000256" key="4">
    <source>
        <dbReference type="ARBA" id="ARBA00022840"/>
    </source>
</evidence>
<dbReference type="Proteomes" id="UP001163046">
    <property type="component" value="Unassembled WGS sequence"/>
</dbReference>
<protein>
    <recommendedName>
        <fullName evidence="7">Protein kinase domain-containing protein</fullName>
    </recommendedName>
</protein>
<keyword evidence="4 5" id="KW-0067">ATP-binding</keyword>
<comment type="similarity">
    <text evidence="6">Belongs to the protein kinase superfamily.</text>
</comment>
<evidence type="ECO:0000256" key="2">
    <source>
        <dbReference type="ARBA" id="ARBA00022741"/>
    </source>
</evidence>
<evidence type="ECO:0000256" key="1">
    <source>
        <dbReference type="ARBA" id="ARBA00022679"/>
    </source>
</evidence>
<dbReference type="EMBL" id="MU826382">
    <property type="protein sequence ID" value="KAJ7377207.1"/>
    <property type="molecule type" value="Genomic_DNA"/>
</dbReference>
<dbReference type="InterPro" id="IPR011009">
    <property type="entry name" value="Kinase-like_dom_sf"/>
</dbReference>
<dbReference type="InterPro" id="IPR051681">
    <property type="entry name" value="Ser/Thr_Kinases-Pseudokinases"/>
</dbReference>
<dbReference type="InterPro" id="IPR000719">
    <property type="entry name" value="Prot_kinase_dom"/>
</dbReference>
<dbReference type="Pfam" id="PF00069">
    <property type="entry name" value="Pkinase"/>
    <property type="match status" value="1"/>
</dbReference>
<organism evidence="8 9">
    <name type="scientific">Desmophyllum pertusum</name>
    <dbReference type="NCBI Taxonomy" id="174260"/>
    <lineage>
        <taxon>Eukaryota</taxon>
        <taxon>Metazoa</taxon>
        <taxon>Cnidaria</taxon>
        <taxon>Anthozoa</taxon>
        <taxon>Hexacorallia</taxon>
        <taxon>Scleractinia</taxon>
        <taxon>Caryophylliina</taxon>
        <taxon>Caryophylliidae</taxon>
        <taxon>Desmophyllum</taxon>
    </lineage>
</organism>
<feature type="binding site" evidence="5">
    <location>
        <position position="135"/>
    </location>
    <ligand>
        <name>ATP</name>
        <dbReference type="ChEBI" id="CHEBI:30616"/>
    </ligand>
</feature>
<evidence type="ECO:0000259" key="7">
    <source>
        <dbReference type="PROSITE" id="PS50011"/>
    </source>
</evidence>
<keyword evidence="2 5" id="KW-0547">Nucleotide-binding</keyword>
<feature type="domain" description="Protein kinase" evidence="7">
    <location>
        <begin position="108"/>
        <end position="354"/>
    </location>
</feature>
<name>A0A9W9Z8U0_9CNID</name>
<keyword evidence="1" id="KW-0808">Transferase</keyword>
<dbReference type="InterPro" id="IPR017441">
    <property type="entry name" value="Protein_kinase_ATP_BS"/>
</dbReference>
<reference evidence="8" key="1">
    <citation type="submission" date="2023-01" db="EMBL/GenBank/DDBJ databases">
        <title>Genome assembly of the deep-sea coral Lophelia pertusa.</title>
        <authorList>
            <person name="Herrera S."/>
            <person name="Cordes E."/>
        </authorList>
    </citation>
    <scope>NUCLEOTIDE SEQUENCE</scope>
    <source>
        <strain evidence="8">USNM1676648</strain>
        <tissue evidence="8">Polyp</tissue>
    </source>
</reference>
<accession>A0A9W9Z8U0</accession>
<dbReference type="InterPro" id="IPR008271">
    <property type="entry name" value="Ser/Thr_kinase_AS"/>
</dbReference>
<gene>
    <name evidence="8" type="ORF">OS493_030407</name>
</gene>
<dbReference type="GO" id="GO:0004674">
    <property type="term" value="F:protein serine/threonine kinase activity"/>
    <property type="evidence" value="ECO:0007669"/>
    <property type="project" value="UniProtKB-KW"/>
</dbReference>
<evidence type="ECO:0000256" key="6">
    <source>
        <dbReference type="RuleBase" id="RU000304"/>
    </source>
</evidence>
<keyword evidence="3" id="KW-0418">Kinase</keyword>
<dbReference type="OrthoDB" id="5960454at2759"/>
<keyword evidence="6" id="KW-0723">Serine/threonine-protein kinase</keyword>
<evidence type="ECO:0000313" key="8">
    <source>
        <dbReference type="EMBL" id="KAJ7377207.1"/>
    </source>
</evidence>
<evidence type="ECO:0000256" key="5">
    <source>
        <dbReference type="PROSITE-ProRule" id="PRU10141"/>
    </source>
</evidence>
<dbReference type="GO" id="GO:0005524">
    <property type="term" value="F:ATP binding"/>
    <property type="evidence" value="ECO:0007669"/>
    <property type="project" value="UniProtKB-UniRule"/>
</dbReference>
<comment type="caution">
    <text evidence="8">The sequence shown here is derived from an EMBL/GenBank/DDBJ whole genome shotgun (WGS) entry which is preliminary data.</text>
</comment>
<dbReference type="AlphaFoldDB" id="A0A9W9Z8U0"/>
<dbReference type="SMART" id="SM00220">
    <property type="entry name" value="S_TKc"/>
    <property type="match status" value="1"/>
</dbReference>
<dbReference type="SUPFAM" id="SSF56112">
    <property type="entry name" value="Protein kinase-like (PK-like)"/>
    <property type="match status" value="1"/>
</dbReference>
<sequence>MRNDRKKRKRLQQTKCKEDEALNAVSVRIQKEAIQKDRFLALARKYYLKWRQVNEAHKTLQSKANNLSMSSRFGTNPRLFLPQSTISDKNIPEISRCHLMAPKDKDGKDTTVHLGHGVFGKCEKMFYKGIPVAIKLYNNLSSIQDIRREADVMARCSHPSIPHIFGVNLTQKPYFLVSYFYGINNCTKSCTLYHALRSPTITLTKYCAGKIMLELCQALQHLHLKQLLHRDIKSDNILLTTLHTGFHPMLIDFGKSIEVSEAISKKKCLSAHEQDDYRKKYRHIAPEIILGQPPSFASDLFSFGVVMSDVSGNIPFELCFFEGQRKCLEEDPKLRCSVSYLLNQLETNASLCNK</sequence>
<dbReference type="Gene3D" id="3.30.200.20">
    <property type="entry name" value="Phosphorylase Kinase, domain 1"/>
    <property type="match status" value="1"/>
</dbReference>